<dbReference type="EMBL" id="HBUF01373787">
    <property type="protein sequence ID" value="CAG6727356.1"/>
    <property type="molecule type" value="Transcribed_RNA"/>
</dbReference>
<feature type="region of interest" description="Disordered" evidence="1">
    <location>
        <begin position="85"/>
        <end position="106"/>
    </location>
</feature>
<sequence>MWCWRRMMRIKWTEKMSNERVLELVQEERQIWKVLTERRHKWMGHVYRHNDFIVSIIEGKREGHQRRGRPRERYIQQIVKYSGSNTYPDMKRKTSDREAWRASNQS</sequence>
<reference evidence="2" key="1">
    <citation type="submission" date="2021-05" db="EMBL/GenBank/DDBJ databases">
        <authorList>
            <person name="Alioto T."/>
            <person name="Alioto T."/>
            <person name="Gomez Garrido J."/>
        </authorList>
    </citation>
    <scope>NUCLEOTIDE SEQUENCE</scope>
</reference>
<dbReference type="EMBL" id="HBUF01373788">
    <property type="protein sequence ID" value="CAG6727357.1"/>
    <property type="molecule type" value="Transcribed_RNA"/>
</dbReference>
<protein>
    <submittedName>
        <fullName evidence="2">Uncharacterized protein</fullName>
    </submittedName>
</protein>
<name>A0A8D8YEX4_9HEMI</name>
<evidence type="ECO:0000256" key="1">
    <source>
        <dbReference type="SAM" id="MobiDB-lite"/>
    </source>
</evidence>
<dbReference type="AlphaFoldDB" id="A0A8D8YEX4"/>
<accession>A0A8D8YEX4</accession>
<evidence type="ECO:0000313" key="2">
    <source>
        <dbReference type="EMBL" id="CAG6727357.1"/>
    </source>
</evidence>
<organism evidence="2">
    <name type="scientific">Cacopsylla melanoneura</name>
    <dbReference type="NCBI Taxonomy" id="428564"/>
    <lineage>
        <taxon>Eukaryota</taxon>
        <taxon>Metazoa</taxon>
        <taxon>Ecdysozoa</taxon>
        <taxon>Arthropoda</taxon>
        <taxon>Hexapoda</taxon>
        <taxon>Insecta</taxon>
        <taxon>Pterygota</taxon>
        <taxon>Neoptera</taxon>
        <taxon>Paraneoptera</taxon>
        <taxon>Hemiptera</taxon>
        <taxon>Sternorrhyncha</taxon>
        <taxon>Psylloidea</taxon>
        <taxon>Psyllidae</taxon>
        <taxon>Psyllinae</taxon>
        <taxon>Cacopsylla</taxon>
    </lineage>
</organism>
<feature type="compositionally biased region" description="Basic and acidic residues" evidence="1">
    <location>
        <begin position="89"/>
        <end position="100"/>
    </location>
</feature>
<proteinExistence type="predicted"/>